<dbReference type="GO" id="GO:0015344">
    <property type="term" value="F:siderophore uptake transmembrane transporter activity"/>
    <property type="evidence" value="ECO:0007669"/>
    <property type="project" value="TreeGrafter"/>
</dbReference>
<evidence type="ECO:0000256" key="2">
    <source>
        <dbReference type="ARBA" id="ARBA00022448"/>
    </source>
</evidence>
<reference evidence="15" key="1">
    <citation type="submission" date="2016-11" db="EMBL/GenBank/DDBJ databases">
        <authorList>
            <person name="Varghese N."/>
            <person name="Submissions S."/>
        </authorList>
    </citation>
    <scope>NUCLEOTIDE SEQUENCE [LARGE SCALE GENOMIC DNA]</scope>
    <source>
        <strain evidence="15">DSM 22212</strain>
    </source>
</reference>
<dbReference type="STRING" id="633813.SAMN04488087_2258"/>
<evidence type="ECO:0000256" key="11">
    <source>
        <dbReference type="RuleBase" id="RU003357"/>
    </source>
</evidence>
<dbReference type="Gene3D" id="2.170.130.10">
    <property type="entry name" value="TonB-dependent receptor, plug domain"/>
    <property type="match status" value="1"/>
</dbReference>
<keyword evidence="15" id="KW-1185">Reference proteome</keyword>
<comment type="subcellular location">
    <subcellularLocation>
        <location evidence="1 10">Cell outer membrane</location>
        <topology evidence="1 10">Multi-pass membrane protein</topology>
    </subcellularLocation>
</comment>
<dbReference type="SUPFAM" id="SSF56935">
    <property type="entry name" value="Porins"/>
    <property type="match status" value="1"/>
</dbReference>
<dbReference type="Pfam" id="PF07715">
    <property type="entry name" value="Plug"/>
    <property type="match status" value="1"/>
</dbReference>
<keyword evidence="5" id="KW-0732">Signal</keyword>
<evidence type="ECO:0000256" key="8">
    <source>
        <dbReference type="ARBA" id="ARBA00023170"/>
    </source>
</evidence>
<dbReference type="NCBIfam" id="TIGR04056">
    <property type="entry name" value="OMP_RagA_SusC"/>
    <property type="match status" value="1"/>
</dbReference>
<dbReference type="Pfam" id="PF13715">
    <property type="entry name" value="CarbopepD_reg_2"/>
    <property type="match status" value="1"/>
</dbReference>
<keyword evidence="6 11" id="KW-0798">TonB box</keyword>
<keyword evidence="2 10" id="KW-0813">Transport</keyword>
<dbReference type="OrthoDB" id="9768177at2"/>
<evidence type="ECO:0000313" key="15">
    <source>
        <dbReference type="Proteomes" id="UP000185812"/>
    </source>
</evidence>
<keyword evidence="7 10" id="KW-0472">Membrane</keyword>
<evidence type="ECO:0000313" key="14">
    <source>
        <dbReference type="EMBL" id="SHK90863.1"/>
    </source>
</evidence>
<keyword evidence="4 10" id="KW-0812">Transmembrane</keyword>
<dbReference type="PROSITE" id="PS52016">
    <property type="entry name" value="TONB_DEPENDENT_REC_3"/>
    <property type="match status" value="1"/>
</dbReference>
<gene>
    <name evidence="14" type="ORF">SAMN04488087_2258</name>
</gene>
<keyword evidence="9 10" id="KW-0998">Cell outer membrane</keyword>
<evidence type="ECO:0000256" key="10">
    <source>
        <dbReference type="PROSITE-ProRule" id="PRU01360"/>
    </source>
</evidence>
<dbReference type="SUPFAM" id="SSF49464">
    <property type="entry name" value="Carboxypeptidase regulatory domain-like"/>
    <property type="match status" value="1"/>
</dbReference>
<sequence>MYTLTNYWGAIMRIGCVLLLALLVPGSVLAQGTIQGRVVDAETQDPIPGANVVIRELLRGAATDIDGNYTIERVPAGTYTLEVSFIGYRTETRQVTVEEGATVTVNFALQQTALNLQEVVVTGAGGPVEVKRLGNTIATINAAELELAPVQNLSEMLMAREPSVAVLPSGGLTGEGARIRIRGSASLSQSNEPIVYIDGIRINRGGGFGSGFVGTGGGGSPSRLDDLDPEAIERIEILKGAAAATLYGTEASNGVIQIFTKRGAVGPPRFNFRIEQGASWYPHIYPPNTGFAWNQAIADTMSKYLGRTVRPFELVQENFIHELFETGYHQSYSASVSGGTPGVTYFLNLRWASEDGPFGGKTGRRYPPGVRTLSADINRIGQATATINIFPSDKLRIGVTTGLTRRHYETPNNNNNIFAAFTLAMFSKPELVRFNNQTGSPAFMTVNEGLQQIYSQDVDRFFGSLNLNYRPSRPLMFDATFGVDVVNQLSREVFPFGWNIDKFSRYNPEGVRRISDLNSLDITADIKLTHRTRLTSSLESVFILGTQGFITRRIEESAEGRRFPGPGIDVTGGAAEQSVFESFLEVVNLGIFAQEQIGFNDYLFLTIGGRLDANSAFGSEFDAVFYPKASLSFIPSDAPFWRPLGPISSMRLRAAIGQSGLQPGAFDALTTYVPLASVSGPGIAPGNLGNPKLKPEISTEWEVGVELGLWQDRLAVDATYWDRVVSDALVDKQFPVTGGFRARQLTNIGELKARGVELGLKGNLYNSENLSIDIFASASYLWEQVTDMGGAPPIKVGGAYPRYRNFLIEGYAPGAHFGAKLLPTGPDRLPVDFNGDGQPDTRDEVLAYLATLRAEDLINPANGRVSMPQSLALVLLADEDGDGDLLDHYLGKPTPDWQGSFGATIRLFRNFRIFTAFEFKAGNYYVNNLTFAFRQANPVIGRNLPWSAEVVRDYATGGVDANGNPKNDPQVRLRALERWLNELLALAPFSGLNGIKPADFLRWRELSLTYEVPRSQLQRLWGIDRLSFTLGVRNLALWTRYDGPDPEVNAVGRGSGSQLSQNYLDGVDAFGFVLPRRVTFTVRFGF</sequence>
<evidence type="ECO:0000256" key="4">
    <source>
        <dbReference type="ARBA" id="ARBA00022692"/>
    </source>
</evidence>
<dbReference type="InterPro" id="IPR008969">
    <property type="entry name" value="CarboxyPept-like_regulatory"/>
</dbReference>
<evidence type="ECO:0000256" key="6">
    <source>
        <dbReference type="ARBA" id="ARBA00023077"/>
    </source>
</evidence>
<dbReference type="Gene3D" id="2.40.170.20">
    <property type="entry name" value="TonB-dependent receptor, beta-barrel domain"/>
    <property type="match status" value="1"/>
</dbReference>
<evidence type="ECO:0000256" key="9">
    <source>
        <dbReference type="ARBA" id="ARBA00023237"/>
    </source>
</evidence>
<dbReference type="InterPro" id="IPR023996">
    <property type="entry name" value="TonB-dep_OMP_SusC/RagA"/>
</dbReference>
<dbReference type="InterPro" id="IPR039426">
    <property type="entry name" value="TonB-dep_rcpt-like"/>
</dbReference>
<dbReference type="EMBL" id="FRAU01000008">
    <property type="protein sequence ID" value="SHK90863.1"/>
    <property type="molecule type" value="Genomic_DNA"/>
</dbReference>
<comment type="similarity">
    <text evidence="10 11">Belongs to the TonB-dependent receptor family.</text>
</comment>
<evidence type="ECO:0000259" key="13">
    <source>
        <dbReference type="Pfam" id="PF07715"/>
    </source>
</evidence>
<dbReference type="InterPro" id="IPR000531">
    <property type="entry name" value="Beta-barrel_TonB"/>
</dbReference>
<feature type="domain" description="TonB-dependent receptor-like beta-barrel" evidence="12">
    <location>
        <begin position="407"/>
        <end position="867"/>
    </location>
</feature>
<dbReference type="PANTHER" id="PTHR30069:SF29">
    <property type="entry name" value="HEMOGLOBIN AND HEMOGLOBIN-HAPTOGLOBIN-BINDING PROTEIN 1-RELATED"/>
    <property type="match status" value="1"/>
</dbReference>
<proteinExistence type="inferred from homology"/>
<protein>
    <submittedName>
        <fullName evidence="14">TonB-linked outer membrane protein, SusC/RagA family</fullName>
    </submittedName>
</protein>
<keyword evidence="8" id="KW-0675">Receptor</keyword>
<dbReference type="Pfam" id="PF00593">
    <property type="entry name" value="TonB_dep_Rec_b-barrel"/>
    <property type="match status" value="1"/>
</dbReference>
<dbReference type="InterPro" id="IPR037066">
    <property type="entry name" value="Plug_dom_sf"/>
</dbReference>
<dbReference type="Proteomes" id="UP000185812">
    <property type="component" value="Unassembled WGS sequence"/>
</dbReference>
<dbReference type="InterPro" id="IPR012910">
    <property type="entry name" value="Plug_dom"/>
</dbReference>
<evidence type="ECO:0000256" key="5">
    <source>
        <dbReference type="ARBA" id="ARBA00022729"/>
    </source>
</evidence>
<keyword evidence="3 10" id="KW-1134">Transmembrane beta strand</keyword>
<dbReference type="GO" id="GO:0044718">
    <property type="term" value="P:siderophore transmembrane transport"/>
    <property type="evidence" value="ECO:0007669"/>
    <property type="project" value="TreeGrafter"/>
</dbReference>
<evidence type="ECO:0000256" key="3">
    <source>
        <dbReference type="ARBA" id="ARBA00022452"/>
    </source>
</evidence>
<dbReference type="Gene3D" id="2.60.40.1120">
    <property type="entry name" value="Carboxypeptidase-like, regulatory domain"/>
    <property type="match status" value="1"/>
</dbReference>
<dbReference type="GO" id="GO:0009279">
    <property type="term" value="C:cell outer membrane"/>
    <property type="evidence" value="ECO:0007669"/>
    <property type="project" value="UniProtKB-SubCell"/>
</dbReference>
<dbReference type="PANTHER" id="PTHR30069">
    <property type="entry name" value="TONB-DEPENDENT OUTER MEMBRANE RECEPTOR"/>
    <property type="match status" value="1"/>
</dbReference>
<dbReference type="AlphaFoldDB" id="A0A1M6WAQ8"/>
<evidence type="ECO:0000256" key="7">
    <source>
        <dbReference type="ARBA" id="ARBA00023136"/>
    </source>
</evidence>
<accession>A0A1M6WAQ8</accession>
<evidence type="ECO:0000256" key="1">
    <source>
        <dbReference type="ARBA" id="ARBA00004571"/>
    </source>
</evidence>
<organism evidence="14 15">
    <name type="scientific">Rhodothermus profundi</name>
    <dbReference type="NCBI Taxonomy" id="633813"/>
    <lineage>
        <taxon>Bacteria</taxon>
        <taxon>Pseudomonadati</taxon>
        <taxon>Rhodothermota</taxon>
        <taxon>Rhodothermia</taxon>
        <taxon>Rhodothermales</taxon>
        <taxon>Rhodothermaceae</taxon>
        <taxon>Rhodothermus</taxon>
    </lineage>
</organism>
<evidence type="ECO:0000259" key="12">
    <source>
        <dbReference type="Pfam" id="PF00593"/>
    </source>
</evidence>
<name>A0A1M6WAQ8_9BACT</name>
<feature type="domain" description="TonB-dependent receptor plug" evidence="13">
    <location>
        <begin position="133"/>
        <end position="255"/>
    </location>
</feature>
<dbReference type="InterPro" id="IPR036942">
    <property type="entry name" value="Beta-barrel_TonB_sf"/>
</dbReference>